<gene>
    <name evidence="3" type="ORF">EXU48_20165</name>
</gene>
<dbReference type="InterPro" id="IPR010819">
    <property type="entry name" value="AGE/CE"/>
</dbReference>
<dbReference type="Proteomes" id="UP000504882">
    <property type="component" value="Unassembled WGS sequence"/>
</dbReference>
<dbReference type="SUPFAM" id="SSF48208">
    <property type="entry name" value="Six-hairpin glycosidases"/>
    <property type="match status" value="1"/>
</dbReference>
<comment type="similarity">
    <text evidence="1">Belongs to the N-acylglucosamine 2-epimerase family.</text>
</comment>
<keyword evidence="2" id="KW-0413">Isomerase</keyword>
<comment type="caution">
    <text evidence="3">The sequence shown here is derived from an EMBL/GenBank/DDBJ whole genome shotgun (WGS) entry which is preliminary data.</text>
</comment>
<dbReference type="Pfam" id="PF07221">
    <property type="entry name" value="GlcNAc_2-epim"/>
    <property type="match status" value="1"/>
</dbReference>
<reference evidence="3 4" key="1">
    <citation type="submission" date="2019-03" db="EMBL/GenBank/DDBJ databases">
        <title>Genomic features of bacteria from cold environments.</title>
        <authorList>
            <person name="Shen L."/>
        </authorList>
    </citation>
    <scope>NUCLEOTIDE SEQUENCE [LARGE SCALE GENOMIC DNA]</scope>
    <source>
        <strain evidence="4">T3246-1</strain>
    </source>
</reference>
<dbReference type="InterPro" id="IPR008928">
    <property type="entry name" value="6-hairpin_glycosidase_sf"/>
</dbReference>
<sequence length="411" mass="45328">MTGALLASPAHHARLEAEARRLLEFARFARCADGGFGWLDATGALTPGRPRPLYVTCRMTHAFSLGALLGVDGAEGLVDHGLRAVREVFADPVHPGWFTSVGPDGPVDDRKWSYPHAFVVLAAASAATIGRPGAAELLDEALRVIEQRFWDEDAGMVLEQWDAGFTRLDDERGANANMHSVEAFLAAWAVTGRDVWRERALRISSRIVDAARRFDWRLPEHFDAAWRPDPDRYRDQPRDPFKPFGATPGHGLEWARLLVHLHVALDSAPGGAPDWLIPAAEKLADAAVRDGWAADGAPGFVYTVDWDGTPVIRNRLHWVLCEALAAATALWQVTGDERHARRYETWWDYAERYLVDEAHGSWHHELDEDNVPSATIRDGKADIYHALQAVLLPRLAPASALAPAVAALRVG</sequence>
<proteinExistence type="inferred from homology"/>
<dbReference type="EMBL" id="SMNA01000012">
    <property type="protein sequence ID" value="TDE89483.1"/>
    <property type="molecule type" value="Genomic_DNA"/>
</dbReference>
<organism evidence="3 4">
    <name type="scientific">Occultella glacieicola</name>
    <dbReference type="NCBI Taxonomy" id="2518684"/>
    <lineage>
        <taxon>Bacteria</taxon>
        <taxon>Bacillati</taxon>
        <taxon>Actinomycetota</taxon>
        <taxon>Actinomycetes</taxon>
        <taxon>Micrococcales</taxon>
        <taxon>Ruaniaceae</taxon>
        <taxon>Occultella</taxon>
    </lineage>
</organism>
<dbReference type="PANTHER" id="PTHR15108">
    <property type="entry name" value="N-ACYLGLUCOSAMINE-2-EPIMERASE"/>
    <property type="match status" value="1"/>
</dbReference>
<evidence type="ECO:0000313" key="3">
    <source>
        <dbReference type="EMBL" id="TDE89483.1"/>
    </source>
</evidence>
<accession>A0ABY2DZG9</accession>
<evidence type="ECO:0000256" key="2">
    <source>
        <dbReference type="ARBA" id="ARBA00023235"/>
    </source>
</evidence>
<dbReference type="RefSeq" id="WP_133109485.1">
    <property type="nucleotide sequence ID" value="NZ_SMNA01000012.1"/>
</dbReference>
<evidence type="ECO:0000256" key="1">
    <source>
        <dbReference type="ARBA" id="ARBA00008558"/>
    </source>
</evidence>
<evidence type="ECO:0000313" key="4">
    <source>
        <dbReference type="Proteomes" id="UP000504882"/>
    </source>
</evidence>
<keyword evidence="4" id="KW-1185">Reference proteome</keyword>
<name>A0ABY2DZG9_9MICO</name>
<dbReference type="InterPro" id="IPR012341">
    <property type="entry name" value="6hp_glycosidase-like_sf"/>
</dbReference>
<protein>
    <submittedName>
        <fullName evidence="3">AGE family epimerase/isomerase</fullName>
    </submittedName>
</protein>
<dbReference type="Gene3D" id="1.50.10.10">
    <property type="match status" value="1"/>
</dbReference>